<evidence type="ECO:0000259" key="3">
    <source>
        <dbReference type="Pfam" id="PF07859"/>
    </source>
</evidence>
<evidence type="ECO:0000256" key="2">
    <source>
        <dbReference type="SAM" id="MobiDB-lite"/>
    </source>
</evidence>
<dbReference type="InterPro" id="IPR029058">
    <property type="entry name" value="AB_hydrolase_fold"/>
</dbReference>
<accession>A0A101U896</accession>
<keyword evidence="1" id="KW-0378">Hydrolase</keyword>
<organism evidence="4 5">
    <name type="scientific">Streptomyces caeruleatus</name>
    <dbReference type="NCBI Taxonomy" id="661399"/>
    <lineage>
        <taxon>Bacteria</taxon>
        <taxon>Bacillati</taxon>
        <taxon>Actinomycetota</taxon>
        <taxon>Actinomycetes</taxon>
        <taxon>Kitasatosporales</taxon>
        <taxon>Streptomycetaceae</taxon>
        <taxon>Streptomyces</taxon>
    </lineage>
</organism>
<dbReference type="Proteomes" id="UP000053429">
    <property type="component" value="Unassembled WGS sequence"/>
</dbReference>
<dbReference type="PANTHER" id="PTHR48081">
    <property type="entry name" value="AB HYDROLASE SUPERFAMILY PROTEIN C4A8.06C"/>
    <property type="match status" value="1"/>
</dbReference>
<dbReference type="InterPro" id="IPR013094">
    <property type="entry name" value="AB_hydrolase_3"/>
</dbReference>
<dbReference type="OrthoDB" id="3181909at2"/>
<dbReference type="InterPro" id="IPR050300">
    <property type="entry name" value="GDXG_lipolytic_enzyme"/>
</dbReference>
<proteinExistence type="predicted"/>
<dbReference type="AlphaFoldDB" id="A0A101U896"/>
<dbReference type="RefSeq" id="WP_062716621.1">
    <property type="nucleotide sequence ID" value="NZ_KQ948924.1"/>
</dbReference>
<evidence type="ECO:0000313" key="5">
    <source>
        <dbReference type="Proteomes" id="UP000053429"/>
    </source>
</evidence>
<dbReference type="STRING" id="661399.AQJ67_04480"/>
<evidence type="ECO:0000313" key="4">
    <source>
        <dbReference type="EMBL" id="KUO06057.1"/>
    </source>
</evidence>
<dbReference type="SUPFAM" id="SSF53474">
    <property type="entry name" value="alpha/beta-Hydrolases"/>
    <property type="match status" value="1"/>
</dbReference>
<protein>
    <recommendedName>
        <fullName evidence="3">Alpha/beta hydrolase fold-3 domain-containing protein</fullName>
    </recommendedName>
</protein>
<name>A0A101U896_9ACTN</name>
<comment type="caution">
    <text evidence="4">The sequence shown here is derived from an EMBL/GenBank/DDBJ whole genome shotgun (WGS) entry which is preliminary data.</text>
</comment>
<dbReference type="PANTHER" id="PTHR48081:SF8">
    <property type="entry name" value="ALPHA_BETA HYDROLASE FOLD-3 DOMAIN-CONTAINING PROTEIN-RELATED"/>
    <property type="match status" value="1"/>
</dbReference>
<keyword evidence="5" id="KW-1185">Reference proteome</keyword>
<dbReference type="Gene3D" id="3.40.50.1820">
    <property type="entry name" value="alpha/beta hydrolase"/>
    <property type="match status" value="1"/>
</dbReference>
<dbReference type="GO" id="GO:0016787">
    <property type="term" value="F:hydrolase activity"/>
    <property type="evidence" value="ECO:0007669"/>
    <property type="project" value="UniProtKB-KW"/>
</dbReference>
<feature type="region of interest" description="Disordered" evidence="2">
    <location>
        <begin position="17"/>
        <end position="37"/>
    </location>
</feature>
<sequence>MTVTADPYYRRLLTLSAAQQDQDGGEDPERDAGLAPQRIDDFVPPDVMVRDEHLPGLHGPVPVRDYRPHHADGDRPVLVWCHGGAFAYGDIDMPEADVTARVVAERADVVVVSVDYRRAVDGVHYPVPLDDVVAAYEGAIRQVGAAPRGRVHLGGASAGAALAAGACLRIRDMGGHLPASLILLYPCMHPALPPASPELDATLARLTPRTRFGAEMFEAVIENYLGAPAATAPGYAMPALADLRGLPRTLLVNCQYDELRASGEAFATSLLRAGVDVDLRMAPGVTHGHLNRPQLAEAQRTLTDMACWIEED</sequence>
<dbReference type="EMBL" id="LMWY01000003">
    <property type="protein sequence ID" value="KUO06057.1"/>
    <property type="molecule type" value="Genomic_DNA"/>
</dbReference>
<dbReference type="Pfam" id="PF07859">
    <property type="entry name" value="Abhydrolase_3"/>
    <property type="match status" value="1"/>
</dbReference>
<reference evidence="4 5" key="1">
    <citation type="submission" date="2015-10" db="EMBL/GenBank/DDBJ databases">
        <title>Draft genome sequence of Streptomyces caeruleatus NRRL B-24802, type strain for the species Streptomyces caeruleatus.</title>
        <authorList>
            <person name="Ruckert C."/>
            <person name="Winkler A."/>
            <person name="Kalinowski J."/>
            <person name="Kampfer P."/>
            <person name="Glaeser S."/>
        </authorList>
    </citation>
    <scope>NUCLEOTIDE SEQUENCE [LARGE SCALE GENOMIC DNA]</scope>
    <source>
        <strain evidence="4 5">NRRL B-24802</strain>
    </source>
</reference>
<evidence type="ECO:0000256" key="1">
    <source>
        <dbReference type="ARBA" id="ARBA00022801"/>
    </source>
</evidence>
<gene>
    <name evidence="4" type="ORF">AQJ67_04480</name>
</gene>
<feature type="domain" description="Alpha/beta hydrolase fold-3" evidence="3">
    <location>
        <begin position="78"/>
        <end position="289"/>
    </location>
</feature>